<proteinExistence type="predicted"/>
<evidence type="ECO:0000313" key="3">
    <source>
        <dbReference type="Proteomes" id="UP000595437"/>
    </source>
</evidence>
<feature type="compositionally biased region" description="Basic residues" evidence="1">
    <location>
        <begin position="37"/>
        <end position="49"/>
    </location>
</feature>
<keyword evidence="3" id="KW-1185">Reference proteome</keyword>
<reference evidence="3" key="1">
    <citation type="submission" date="2021-01" db="EMBL/GenBank/DDBJ databases">
        <title>Caligus Genome Assembly.</title>
        <authorList>
            <person name="Gallardo-Escarate C."/>
        </authorList>
    </citation>
    <scope>NUCLEOTIDE SEQUENCE [LARGE SCALE GENOMIC DNA]</scope>
</reference>
<feature type="non-terminal residue" evidence="2">
    <location>
        <position position="1"/>
    </location>
</feature>
<organism evidence="2 3">
    <name type="scientific">Caligus rogercresseyi</name>
    <name type="common">Sea louse</name>
    <dbReference type="NCBI Taxonomy" id="217165"/>
    <lineage>
        <taxon>Eukaryota</taxon>
        <taxon>Metazoa</taxon>
        <taxon>Ecdysozoa</taxon>
        <taxon>Arthropoda</taxon>
        <taxon>Crustacea</taxon>
        <taxon>Multicrustacea</taxon>
        <taxon>Hexanauplia</taxon>
        <taxon>Copepoda</taxon>
        <taxon>Siphonostomatoida</taxon>
        <taxon>Caligidae</taxon>
        <taxon>Caligus</taxon>
    </lineage>
</organism>
<protein>
    <submittedName>
        <fullName evidence="2">Uncharacterized protein</fullName>
    </submittedName>
</protein>
<accession>A0A7T8GY90</accession>
<feature type="region of interest" description="Disordered" evidence="1">
    <location>
        <begin position="37"/>
        <end position="60"/>
    </location>
</feature>
<gene>
    <name evidence="2" type="ORF">FKW44_013547</name>
</gene>
<evidence type="ECO:0000256" key="1">
    <source>
        <dbReference type="SAM" id="MobiDB-lite"/>
    </source>
</evidence>
<evidence type="ECO:0000313" key="2">
    <source>
        <dbReference type="EMBL" id="QQP39736.1"/>
    </source>
</evidence>
<sequence length="83" mass="9932">VKCVSRTREMRPFWSRKKRLRMKKTIRVRTNIKDLKRKRNKGQKKKILKKGNTEKNSQKNLAKTRARLLKTQAKIWIGTTVVV</sequence>
<dbReference type="Proteomes" id="UP000595437">
    <property type="component" value="Chromosome 9"/>
</dbReference>
<name>A0A7T8GY90_CALRO</name>
<dbReference type="EMBL" id="CP045898">
    <property type="protein sequence ID" value="QQP39736.1"/>
    <property type="molecule type" value="Genomic_DNA"/>
</dbReference>
<dbReference type="AlphaFoldDB" id="A0A7T8GY90"/>